<sequence>MSARVLAQLWISVDGMVAGPDGEFDLFATAPPESIEPGERHNMRLLDDVDVLLLGRRTYESFREVWPTVDHQMAPYLNEAARVVCSTTLEEAPWGDHAPCEVVADGVAWAKEHRAGDGRIALVWGSVALVRGLLAADQLDELELFVAPSLLGDGVPLHGSGSTFLLTLTESEQYPGGVMRLRYARRHE</sequence>
<dbReference type="Pfam" id="PF01872">
    <property type="entry name" value="RibD_C"/>
    <property type="match status" value="1"/>
</dbReference>
<dbReference type="PANTHER" id="PTHR38011">
    <property type="entry name" value="DIHYDROFOLATE REDUCTASE FAMILY PROTEIN (AFU_ORTHOLOGUE AFUA_8G06820)"/>
    <property type="match status" value="1"/>
</dbReference>
<dbReference type="RefSeq" id="WP_130288381.1">
    <property type="nucleotide sequence ID" value="NZ_SHKL01000001.1"/>
</dbReference>
<comment type="caution">
    <text evidence="2">The sequence shown here is derived from an EMBL/GenBank/DDBJ whole genome shotgun (WGS) entry which is preliminary data.</text>
</comment>
<proteinExistence type="predicted"/>
<dbReference type="InterPro" id="IPR050765">
    <property type="entry name" value="Riboflavin_Biosynth_HTPR"/>
</dbReference>
<dbReference type="OrthoDB" id="7949219at2"/>
<accession>A0A4Q7UUG0</accession>
<gene>
    <name evidence="2" type="ORF">EV383_0475</name>
</gene>
<name>A0A4Q7UUG0_PSEST</name>
<feature type="domain" description="Bacterial bifunctional deaminase-reductase C-terminal" evidence="1">
    <location>
        <begin position="5"/>
        <end position="178"/>
    </location>
</feature>
<dbReference type="Proteomes" id="UP000291591">
    <property type="component" value="Unassembled WGS sequence"/>
</dbReference>
<keyword evidence="3" id="KW-1185">Reference proteome</keyword>
<evidence type="ECO:0000313" key="3">
    <source>
        <dbReference type="Proteomes" id="UP000291591"/>
    </source>
</evidence>
<dbReference type="GO" id="GO:0008703">
    <property type="term" value="F:5-amino-6-(5-phosphoribosylamino)uracil reductase activity"/>
    <property type="evidence" value="ECO:0007669"/>
    <property type="project" value="InterPro"/>
</dbReference>
<dbReference type="InterPro" id="IPR002734">
    <property type="entry name" value="RibDG_C"/>
</dbReference>
<dbReference type="PANTHER" id="PTHR38011:SF11">
    <property type="entry name" value="2,5-DIAMINO-6-RIBOSYLAMINO-4(3H)-PYRIMIDINONE 5'-PHOSPHATE REDUCTASE"/>
    <property type="match status" value="1"/>
</dbReference>
<protein>
    <submittedName>
        <fullName evidence="2">Dihydrofolate reductase</fullName>
    </submittedName>
</protein>
<dbReference type="Gene3D" id="3.40.430.10">
    <property type="entry name" value="Dihydrofolate Reductase, subunit A"/>
    <property type="match status" value="1"/>
</dbReference>
<evidence type="ECO:0000259" key="1">
    <source>
        <dbReference type="Pfam" id="PF01872"/>
    </source>
</evidence>
<dbReference type="InterPro" id="IPR024072">
    <property type="entry name" value="DHFR-like_dom_sf"/>
</dbReference>
<evidence type="ECO:0000313" key="2">
    <source>
        <dbReference type="EMBL" id="RZT83663.1"/>
    </source>
</evidence>
<organism evidence="2 3">
    <name type="scientific">Pseudonocardia sediminis</name>
    <dbReference type="NCBI Taxonomy" id="1397368"/>
    <lineage>
        <taxon>Bacteria</taxon>
        <taxon>Bacillati</taxon>
        <taxon>Actinomycetota</taxon>
        <taxon>Actinomycetes</taxon>
        <taxon>Pseudonocardiales</taxon>
        <taxon>Pseudonocardiaceae</taxon>
        <taxon>Pseudonocardia</taxon>
    </lineage>
</organism>
<dbReference type="EMBL" id="SHKL01000001">
    <property type="protein sequence ID" value="RZT83663.1"/>
    <property type="molecule type" value="Genomic_DNA"/>
</dbReference>
<dbReference type="SUPFAM" id="SSF53597">
    <property type="entry name" value="Dihydrofolate reductase-like"/>
    <property type="match status" value="1"/>
</dbReference>
<reference evidence="2 3" key="1">
    <citation type="submission" date="2019-02" db="EMBL/GenBank/DDBJ databases">
        <title>Sequencing the genomes of 1000 actinobacteria strains.</title>
        <authorList>
            <person name="Klenk H.-P."/>
        </authorList>
    </citation>
    <scope>NUCLEOTIDE SEQUENCE [LARGE SCALE GENOMIC DNA]</scope>
    <source>
        <strain evidence="2 3">DSM 45779</strain>
    </source>
</reference>
<dbReference type="AlphaFoldDB" id="A0A4Q7UUG0"/>
<dbReference type="GO" id="GO:0009231">
    <property type="term" value="P:riboflavin biosynthetic process"/>
    <property type="evidence" value="ECO:0007669"/>
    <property type="project" value="InterPro"/>
</dbReference>